<protein>
    <submittedName>
        <fullName evidence="1">Uncharacterized protein</fullName>
    </submittedName>
</protein>
<evidence type="ECO:0000313" key="1">
    <source>
        <dbReference type="EMBL" id="KAG8548723.1"/>
    </source>
</evidence>
<organism evidence="1 2">
    <name type="scientific">Engystomops pustulosus</name>
    <name type="common">Tungara frog</name>
    <name type="synonym">Physalaemus pustulosus</name>
    <dbReference type="NCBI Taxonomy" id="76066"/>
    <lineage>
        <taxon>Eukaryota</taxon>
        <taxon>Metazoa</taxon>
        <taxon>Chordata</taxon>
        <taxon>Craniata</taxon>
        <taxon>Vertebrata</taxon>
        <taxon>Euteleostomi</taxon>
        <taxon>Amphibia</taxon>
        <taxon>Batrachia</taxon>
        <taxon>Anura</taxon>
        <taxon>Neobatrachia</taxon>
        <taxon>Hyloidea</taxon>
        <taxon>Leptodactylidae</taxon>
        <taxon>Leiuperinae</taxon>
        <taxon>Engystomops</taxon>
    </lineage>
</organism>
<accession>A0AAV6ZR52</accession>
<sequence>RRLRGLGLHQRRLRGSWVTSEETEGLVLHQRRLRGLDPFSSSKEEEDILWERRSCPTQCKRRSHAISSGLVGRVSRGLETKRKQEGQETIRREVDRVIFP</sequence>
<comment type="caution">
    <text evidence="1">The sequence shown here is derived from an EMBL/GenBank/DDBJ whole genome shotgun (WGS) entry which is preliminary data.</text>
</comment>
<gene>
    <name evidence="1" type="ORF">GDO81_024416</name>
</gene>
<reference evidence="1" key="1">
    <citation type="thesis" date="2020" institute="ProQuest LLC" country="789 East Eisenhower Parkway, Ann Arbor, MI, USA">
        <title>Comparative Genomics and Chromosome Evolution.</title>
        <authorList>
            <person name="Mudd A.B."/>
        </authorList>
    </citation>
    <scope>NUCLEOTIDE SEQUENCE</scope>
    <source>
        <strain evidence="1">237g6f4</strain>
        <tissue evidence="1">Blood</tissue>
    </source>
</reference>
<feature type="non-terminal residue" evidence="1">
    <location>
        <position position="1"/>
    </location>
</feature>
<evidence type="ECO:0000313" key="2">
    <source>
        <dbReference type="Proteomes" id="UP000824782"/>
    </source>
</evidence>
<dbReference type="Proteomes" id="UP000824782">
    <property type="component" value="Unassembled WGS sequence"/>
</dbReference>
<dbReference type="AlphaFoldDB" id="A0AAV6ZR52"/>
<keyword evidence="2" id="KW-1185">Reference proteome</keyword>
<proteinExistence type="predicted"/>
<dbReference type="EMBL" id="WNYA01000340">
    <property type="protein sequence ID" value="KAG8548723.1"/>
    <property type="molecule type" value="Genomic_DNA"/>
</dbReference>
<name>A0AAV6ZR52_ENGPU</name>